<evidence type="ECO:0000256" key="3">
    <source>
        <dbReference type="SAM" id="MobiDB-lite"/>
    </source>
</evidence>
<dbReference type="PANTHER" id="PTHR23147">
    <property type="entry name" value="SERINE/ARGININE RICH SPLICING FACTOR"/>
    <property type="match status" value="1"/>
</dbReference>
<accession>A0AA88IVL4</accession>
<dbReference type="AlphaFoldDB" id="A0AA88IVL4"/>
<evidence type="ECO:0000313" key="6">
    <source>
        <dbReference type="Proteomes" id="UP001187531"/>
    </source>
</evidence>
<dbReference type="SMART" id="SM00360">
    <property type="entry name" value="RRM"/>
    <property type="match status" value="1"/>
</dbReference>
<gene>
    <name evidence="5" type="ORF">QYM36_008060</name>
</gene>
<evidence type="ECO:0000256" key="1">
    <source>
        <dbReference type="ARBA" id="ARBA00022884"/>
    </source>
</evidence>
<dbReference type="Pfam" id="PF00076">
    <property type="entry name" value="RRM_1"/>
    <property type="match status" value="1"/>
</dbReference>
<dbReference type="InterPro" id="IPR050907">
    <property type="entry name" value="SRSF"/>
</dbReference>
<feature type="domain" description="RRM" evidence="4">
    <location>
        <begin position="13"/>
        <end position="86"/>
    </location>
</feature>
<dbReference type="GO" id="GO:0003723">
    <property type="term" value="F:RNA binding"/>
    <property type="evidence" value="ECO:0007669"/>
    <property type="project" value="UniProtKB-UniRule"/>
</dbReference>
<organism evidence="5 6">
    <name type="scientific">Artemia franciscana</name>
    <name type="common">Brine shrimp</name>
    <name type="synonym">Artemia sanfranciscana</name>
    <dbReference type="NCBI Taxonomy" id="6661"/>
    <lineage>
        <taxon>Eukaryota</taxon>
        <taxon>Metazoa</taxon>
        <taxon>Ecdysozoa</taxon>
        <taxon>Arthropoda</taxon>
        <taxon>Crustacea</taxon>
        <taxon>Branchiopoda</taxon>
        <taxon>Anostraca</taxon>
        <taxon>Artemiidae</taxon>
        <taxon>Artemia</taxon>
    </lineage>
</organism>
<dbReference type="InterPro" id="IPR000504">
    <property type="entry name" value="RRM_dom"/>
</dbReference>
<dbReference type="InterPro" id="IPR012677">
    <property type="entry name" value="Nucleotide-bd_a/b_plait_sf"/>
</dbReference>
<reference evidence="5" key="1">
    <citation type="submission" date="2023-07" db="EMBL/GenBank/DDBJ databases">
        <title>Chromosome-level genome assembly of Artemia franciscana.</title>
        <authorList>
            <person name="Jo E."/>
        </authorList>
    </citation>
    <scope>NUCLEOTIDE SEQUENCE</scope>
    <source>
        <tissue evidence="5">Whole body</tissue>
    </source>
</reference>
<sequence length="165" mass="17735">MPPYGDRDRDSGARVYVGNLLETVRREDLEDEFSKFGELKNVWVAQNPPGFAFVEFEDPQDANSAIDSLNGAELLGSTVKVEMSVPRRSGGRRGGGGGYGDRDGGFRGGRGGFRGGDRGGYRGRGGDRGGRGFRGGRGGGGYGGDRDRYRSRSPGSYGGGRYYFR</sequence>
<dbReference type="CDD" id="cd12373">
    <property type="entry name" value="RRM_SRSF3_like"/>
    <property type="match status" value="1"/>
</dbReference>
<feature type="compositionally biased region" description="Basic and acidic residues" evidence="3">
    <location>
        <begin position="115"/>
        <end position="130"/>
    </location>
</feature>
<comment type="caution">
    <text evidence="5">The sequence shown here is derived from an EMBL/GenBank/DDBJ whole genome shotgun (WGS) entry which is preliminary data.</text>
</comment>
<protein>
    <recommendedName>
        <fullName evidence="4">RRM domain-containing protein</fullName>
    </recommendedName>
</protein>
<evidence type="ECO:0000313" key="5">
    <source>
        <dbReference type="EMBL" id="KAK2727442.1"/>
    </source>
</evidence>
<dbReference type="Gene3D" id="3.30.70.330">
    <property type="match status" value="1"/>
</dbReference>
<name>A0AA88IVL4_ARTSF</name>
<dbReference type="SUPFAM" id="SSF54928">
    <property type="entry name" value="RNA-binding domain, RBD"/>
    <property type="match status" value="1"/>
</dbReference>
<dbReference type="PROSITE" id="PS50102">
    <property type="entry name" value="RRM"/>
    <property type="match status" value="1"/>
</dbReference>
<proteinExistence type="predicted"/>
<feature type="compositionally biased region" description="Gly residues" evidence="3">
    <location>
        <begin position="132"/>
        <end position="143"/>
    </location>
</feature>
<evidence type="ECO:0000259" key="4">
    <source>
        <dbReference type="PROSITE" id="PS50102"/>
    </source>
</evidence>
<feature type="compositionally biased region" description="Gly residues" evidence="3">
    <location>
        <begin position="156"/>
        <end position="165"/>
    </location>
</feature>
<dbReference type="EMBL" id="JAVRJZ010000001">
    <property type="protein sequence ID" value="KAK2727442.1"/>
    <property type="molecule type" value="Genomic_DNA"/>
</dbReference>
<evidence type="ECO:0000256" key="2">
    <source>
        <dbReference type="PROSITE-ProRule" id="PRU00176"/>
    </source>
</evidence>
<dbReference type="InterPro" id="IPR035979">
    <property type="entry name" value="RBD_domain_sf"/>
</dbReference>
<dbReference type="Proteomes" id="UP001187531">
    <property type="component" value="Unassembled WGS sequence"/>
</dbReference>
<keyword evidence="6" id="KW-1185">Reference proteome</keyword>
<feature type="region of interest" description="Disordered" evidence="3">
    <location>
        <begin position="83"/>
        <end position="165"/>
    </location>
</feature>
<keyword evidence="1 2" id="KW-0694">RNA-binding</keyword>